<evidence type="ECO:0000313" key="3">
    <source>
        <dbReference type="Proteomes" id="UP000049222"/>
    </source>
</evidence>
<evidence type="ECO:0000313" key="2">
    <source>
        <dbReference type="EMBL" id="CTQ49671.1"/>
    </source>
</evidence>
<keyword evidence="1" id="KW-0472">Membrane</keyword>
<feature type="transmembrane region" description="Helical" evidence="1">
    <location>
        <begin position="6"/>
        <end position="22"/>
    </location>
</feature>
<dbReference type="STRING" id="420998.JDO7802_01686"/>
<organism evidence="2 3">
    <name type="scientific">Jannaschia donghaensis</name>
    <dbReference type="NCBI Taxonomy" id="420998"/>
    <lineage>
        <taxon>Bacteria</taxon>
        <taxon>Pseudomonadati</taxon>
        <taxon>Pseudomonadota</taxon>
        <taxon>Alphaproteobacteria</taxon>
        <taxon>Rhodobacterales</taxon>
        <taxon>Roseobacteraceae</taxon>
        <taxon>Jannaschia</taxon>
    </lineage>
</organism>
<dbReference type="EMBL" id="CXSU01000011">
    <property type="protein sequence ID" value="CTQ49671.1"/>
    <property type="molecule type" value="Genomic_DNA"/>
</dbReference>
<keyword evidence="3" id="KW-1185">Reference proteome</keyword>
<accession>A0A0M6YH45</accession>
<keyword evidence="1" id="KW-0812">Transmembrane</keyword>
<name>A0A0M6YH45_9RHOB</name>
<dbReference type="OrthoDB" id="7745385at2"/>
<dbReference type="RefSeq" id="WP_055084421.1">
    <property type="nucleotide sequence ID" value="NZ_CXSU01000011.1"/>
</dbReference>
<sequence>MLATWWVWALAALVFGILEVIAPTYILLGFAIGAGVVSAGLLTGLLGGLAASSYGVAWLAVIFAVLSLLAWLGLRAGFGKPSGSVQTFDKDIND</sequence>
<evidence type="ECO:0000256" key="1">
    <source>
        <dbReference type="SAM" id="Phobius"/>
    </source>
</evidence>
<protein>
    <recommendedName>
        <fullName evidence="4">NfeD-like C-terminal domain-containing protein</fullName>
    </recommendedName>
</protein>
<reference evidence="2 3" key="1">
    <citation type="submission" date="2015-07" db="EMBL/GenBank/DDBJ databases">
        <authorList>
            <person name="Noorani M."/>
        </authorList>
    </citation>
    <scope>NUCLEOTIDE SEQUENCE [LARGE SCALE GENOMIC DNA]</scope>
    <source>
        <strain evidence="2 3">CECT 7802</strain>
    </source>
</reference>
<evidence type="ECO:0008006" key="4">
    <source>
        <dbReference type="Google" id="ProtNLM"/>
    </source>
</evidence>
<feature type="transmembrane region" description="Helical" evidence="1">
    <location>
        <begin position="27"/>
        <end position="50"/>
    </location>
</feature>
<dbReference type="AlphaFoldDB" id="A0A0M6YH45"/>
<dbReference type="Proteomes" id="UP000049222">
    <property type="component" value="Unassembled WGS sequence"/>
</dbReference>
<gene>
    <name evidence="2" type="ORF">JDO7802_01686</name>
</gene>
<feature type="transmembrane region" description="Helical" evidence="1">
    <location>
        <begin position="56"/>
        <end position="74"/>
    </location>
</feature>
<keyword evidence="1" id="KW-1133">Transmembrane helix</keyword>
<proteinExistence type="predicted"/>